<gene>
    <name evidence="1" type="ORF">SAMN06296028_1201</name>
</gene>
<dbReference type="AlphaFoldDB" id="A0A1X7E304"/>
<evidence type="ECO:0000313" key="1">
    <source>
        <dbReference type="EMBL" id="SMF26354.1"/>
    </source>
</evidence>
<sequence>MSATSVLNSGAVIGGMLASKLADRSCPQRIVATTFVLPAITLTLMTFA</sequence>
<keyword evidence="2" id="KW-1185">Reference proteome</keyword>
<dbReference type="EMBL" id="FXAC01000020">
    <property type="protein sequence ID" value="SMF26354.1"/>
    <property type="molecule type" value="Genomic_DNA"/>
</dbReference>
<organism evidence="1 2">
    <name type="scientific">Kocuria marina subsp. indica</name>
    <dbReference type="NCBI Taxonomy" id="1049583"/>
    <lineage>
        <taxon>Bacteria</taxon>
        <taxon>Bacillati</taxon>
        <taxon>Actinomycetota</taxon>
        <taxon>Actinomycetes</taxon>
        <taxon>Micrococcales</taxon>
        <taxon>Micrococcaceae</taxon>
        <taxon>Kocuria</taxon>
    </lineage>
</organism>
<protein>
    <submittedName>
        <fullName evidence="1">Uncharacterized protein</fullName>
    </submittedName>
</protein>
<name>A0A1X7E304_9MICC</name>
<evidence type="ECO:0000313" key="2">
    <source>
        <dbReference type="Proteomes" id="UP000192929"/>
    </source>
</evidence>
<reference evidence="2" key="1">
    <citation type="submission" date="2017-04" db="EMBL/GenBank/DDBJ databases">
        <authorList>
            <person name="Varghese N."/>
            <person name="Submissions S."/>
        </authorList>
    </citation>
    <scope>NUCLEOTIDE SEQUENCE [LARGE SCALE GENOMIC DNA]</scope>
    <source>
        <strain evidence="2">NIO-1021</strain>
    </source>
</reference>
<accession>A0A1X7E304</accession>
<proteinExistence type="predicted"/>
<dbReference type="RefSeq" id="WP_159450053.1">
    <property type="nucleotide sequence ID" value="NZ_FXAC01000020.1"/>
</dbReference>
<dbReference type="Proteomes" id="UP000192929">
    <property type="component" value="Unassembled WGS sequence"/>
</dbReference>